<name>A0ACC1L0E3_9FUNG</name>
<comment type="caution">
    <text evidence="1">The sequence shown here is derived from an EMBL/GenBank/DDBJ whole genome shotgun (WGS) entry which is preliminary data.</text>
</comment>
<dbReference type="Proteomes" id="UP001140087">
    <property type="component" value="Unassembled WGS sequence"/>
</dbReference>
<proteinExistence type="predicted"/>
<keyword evidence="2" id="KW-1185">Reference proteome</keyword>
<dbReference type="EMBL" id="JANBUN010001389">
    <property type="protein sequence ID" value="KAJ2798342.1"/>
    <property type="molecule type" value="Genomic_DNA"/>
</dbReference>
<gene>
    <name evidence="1" type="ORF">H4R21_003970</name>
</gene>
<organism evidence="1 2">
    <name type="scientific">Coemansia helicoidea</name>
    <dbReference type="NCBI Taxonomy" id="1286919"/>
    <lineage>
        <taxon>Eukaryota</taxon>
        <taxon>Fungi</taxon>
        <taxon>Fungi incertae sedis</taxon>
        <taxon>Zoopagomycota</taxon>
        <taxon>Kickxellomycotina</taxon>
        <taxon>Kickxellomycetes</taxon>
        <taxon>Kickxellales</taxon>
        <taxon>Kickxellaceae</taxon>
        <taxon>Coemansia</taxon>
    </lineage>
</organism>
<protein>
    <submittedName>
        <fullName evidence="1">Uncharacterized protein</fullName>
    </submittedName>
</protein>
<sequence length="812" mass="87078">MFDPFMYLTLPLPVQRQKWVEVLFVPADPAVYATRMQLLVRKDDTIKQLKQTVSHFAQCDPARLLACDVLSTSIYSVYSDADGLGDIRETDVVHLYELGTDAARAAADPASAPAAVVQLLCSQPSAPSSSYSYSSYSYGPEITTKPLFLTLPNCEVTLAELYLHIATALARWTTVDMSKITHQLQDACMGAKGGADERLLELLGQAACLRVHRGTAASSSFGGRTQYRNLSSISSYVYSGRRNPGPPDAFRAFEDRLTNDSCEPLVKAKHDKPSGDQAAADVAADRTAASAGPSALSPAVVAGTKGGGGAGSRRRVRSIGCADDYSTRWDSSSDNDGSGAMHGTPKRPRSNNGSDSEARDCVVARTAPERTVDADPQNPDKADSMDSSRDDPVSALDAPQAPGTQGNPEMVDAGDIGNSSDDDMASATAALSFSDLLSTKVQLSTGNTLICEWSKEGTKALLAELVGGQDSAATDPAKGMFDFERTDAFRMPEIEDATLYKDLAPAGRVALDQKPRTVVRPPSSHGQRQLQVTLEDCLNEFTRAEKLGEEDPWYCSKCKEHQQATKKFDLWRVPEILIVHLKRFQHSRAWRDKIDALVDFPLEGLDLTQKVVGQNGSELVYDLHAVCNHFGGLGGGHYTAYAHNPEDGKWYDFNDSHVSEVRDPSRVVTEAAYMLFYRLRPQPPSSALQTSAHSAAAKIERLIADSKADAAARAADGRPAVGDEDEVLALASRAPAHSPHSMVLSSDESDSSRSAVGFASNVNALVAIGPVGLDSPRSDVGSASDMDSDSPLRAPADLPASSGPDDSDHFMS</sequence>
<evidence type="ECO:0000313" key="2">
    <source>
        <dbReference type="Proteomes" id="UP001140087"/>
    </source>
</evidence>
<accession>A0ACC1L0E3</accession>
<evidence type="ECO:0000313" key="1">
    <source>
        <dbReference type="EMBL" id="KAJ2798342.1"/>
    </source>
</evidence>
<reference evidence="1" key="1">
    <citation type="submission" date="2022-07" db="EMBL/GenBank/DDBJ databases">
        <title>Phylogenomic reconstructions and comparative analyses of Kickxellomycotina fungi.</title>
        <authorList>
            <person name="Reynolds N.K."/>
            <person name="Stajich J.E."/>
            <person name="Barry K."/>
            <person name="Grigoriev I.V."/>
            <person name="Crous P."/>
            <person name="Smith M.E."/>
        </authorList>
    </citation>
    <scope>NUCLEOTIDE SEQUENCE</scope>
    <source>
        <strain evidence="1">BCRC 34780</strain>
    </source>
</reference>